<feature type="transmembrane region" description="Helical" evidence="9">
    <location>
        <begin position="188"/>
        <end position="208"/>
    </location>
</feature>
<evidence type="ECO:0000256" key="4">
    <source>
        <dbReference type="ARBA" id="ARBA00022475"/>
    </source>
</evidence>
<dbReference type="EMBL" id="RHHQ01000024">
    <property type="protein sequence ID" value="RNB81031.1"/>
    <property type="molecule type" value="Genomic_DNA"/>
</dbReference>
<evidence type="ECO:0000256" key="8">
    <source>
        <dbReference type="SAM" id="MobiDB-lite"/>
    </source>
</evidence>
<evidence type="ECO:0000256" key="3">
    <source>
        <dbReference type="ARBA" id="ARBA00022448"/>
    </source>
</evidence>
<gene>
    <name evidence="10" type="ORF">EDM56_26950</name>
</gene>
<protein>
    <submittedName>
        <fullName evidence="10">Branched-chain amino acid ABC transporter permease</fullName>
    </submittedName>
</protein>
<organism evidence="10 11">
    <name type="scientific">Brevibacillus fluminis</name>
    <dbReference type="NCBI Taxonomy" id="511487"/>
    <lineage>
        <taxon>Bacteria</taxon>
        <taxon>Bacillati</taxon>
        <taxon>Bacillota</taxon>
        <taxon>Bacilli</taxon>
        <taxon>Bacillales</taxon>
        <taxon>Paenibacillaceae</taxon>
        <taxon>Brevibacillus</taxon>
    </lineage>
</organism>
<dbReference type="InterPro" id="IPR011606">
    <property type="entry name" value="Brnchd-chn_aa_trnsp_permease"/>
</dbReference>
<comment type="similarity">
    <text evidence="2">Belongs to the AzlC family.</text>
</comment>
<keyword evidence="4" id="KW-1003">Cell membrane</keyword>
<dbReference type="Proteomes" id="UP000271031">
    <property type="component" value="Unassembled WGS sequence"/>
</dbReference>
<sequence>MAHGVSTVDAVDSRENKGGGQELSQERLFWHGMRQMMPIAAAGILDGLVFGILARHAGLSMFETMLLTLLVNAGSSQFAAVGLISQGIVGWPLLVSTLLINARQLLYGLSLGPSFRNLPVWKLSIMAGQLNDETYALKSTYLAQGGKPSMTYFMGAGFGDYAIWHSCVFVGAIIGTAFTGTEQYGLDFAFIATFLGFLALNLTSSVYVKTAVVAAGAASLGYWMFGLTSSVVMGTVAAMLMGVFSRER</sequence>
<dbReference type="AlphaFoldDB" id="A0A3M8D0D1"/>
<keyword evidence="6 9" id="KW-1133">Transmembrane helix</keyword>
<dbReference type="PANTHER" id="PTHR34979">
    <property type="entry name" value="INNER MEMBRANE PROTEIN YGAZ"/>
    <property type="match status" value="1"/>
</dbReference>
<dbReference type="GO" id="GO:1903785">
    <property type="term" value="P:L-valine transmembrane transport"/>
    <property type="evidence" value="ECO:0007669"/>
    <property type="project" value="TreeGrafter"/>
</dbReference>
<keyword evidence="5 9" id="KW-0812">Transmembrane</keyword>
<feature type="transmembrane region" description="Helical" evidence="9">
    <location>
        <begin position="161"/>
        <end position="181"/>
    </location>
</feature>
<feature type="region of interest" description="Disordered" evidence="8">
    <location>
        <begin position="1"/>
        <end position="22"/>
    </location>
</feature>
<evidence type="ECO:0000256" key="5">
    <source>
        <dbReference type="ARBA" id="ARBA00022692"/>
    </source>
</evidence>
<feature type="transmembrane region" description="Helical" evidence="9">
    <location>
        <begin position="66"/>
        <end position="89"/>
    </location>
</feature>
<evidence type="ECO:0000256" key="9">
    <source>
        <dbReference type="SAM" id="Phobius"/>
    </source>
</evidence>
<feature type="transmembrane region" description="Helical" evidence="9">
    <location>
        <begin position="220"/>
        <end position="244"/>
    </location>
</feature>
<evidence type="ECO:0000256" key="6">
    <source>
        <dbReference type="ARBA" id="ARBA00022989"/>
    </source>
</evidence>
<dbReference type="Pfam" id="PF03591">
    <property type="entry name" value="AzlC"/>
    <property type="match status" value="1"/>
</dbReference>
<keyword evidence="11" id="KW-1185">Reference proteome</keyword>
<evidence type="ECO:0000256" key="1">
    <source>
        <dbReference type="ARBA" id="ARBA00004651"/>
    </source>
</evidence>
<dbReference type="RefSeq" id="WP_122921033.1">
    <property type="nucleotide sequence ID" value="NZ_RHHQ01000024.1"/>
</dbReference>
<comment type="caution">
    <text evidence="10">The sequence shown here is derived from an EMBL/GenBank/DDBJ whole genome shotgun (WGS) entry which is preliminary data.</text>
</comment>
<reference evidence="10 11" key="1">
    <citation type="submission" date="2018-10" db="EMBL/GenBank/DDBJ databases">
        <title>Phylogenomics of Brevibacillus.</title>
        <authorList>
            <person name="Dunlap C."/>
        </authorList>
    </citation>
    <scope>NUCLEOTIDE SEQUENCE [LARGE SCALE GENOMIC DNA]</scope>
    <source>
        <strain evidence="10 11">JCM 15716</strain>
    </source>
</reference>
<keyword evidence="7 9" id="KW-0472">Membrane</keyword>
<dbReference type="OrthoDB" id="3177005at2"/>
<feature type="transmembrane region" description="Helical" evidence="9">
    <location>
        <begin position="36"/>
        <end position="54"/>
    </location>
</feature>
<evidence type="ECO:0000313" key="11">
    <source>
        <dbReference type="Proteomes" id="UP000271031"/>
    </source>
</evidence>
<dbReference type="PANTHER" id="PTHR34979:SF1">
    <property type="entry name" value="INNER MEMBRANE PROTEIN YGAZ"/>
    <property type="match status" value="1"/>
</dbReference>
<proteinExistence type="inferred from homology"/>
<comment type="subcellular location">
    <subcellularLocation>
        <location evidence="1">Cell membrane</location>
        <topology evidence="1">Multi-pass membrane protein</topology>
    </subcellularLocation>
</comment>
<evidence type="ECO:0000256" key="2">
    <source>
        <dbReference type="ARBA" id="ARBA00010735"/>
    </source>
</evidence>
<name>A0A3M8D0D1_9BACL</name>
<evidence type="ECO:0000313" key="10">
    <source>
        <dbReference type="EMBL" id="RNB81031.1"/>
    </source>
</evidence>
<evidence type="ECO:0000256" key="7">
    <source>
        <dbReference type="ARBA" id="ARBA00023136"/>
    </source>
</evidence>
<accession>A0A3M8D0D1</accession>
<keyword evidence="3" id="KW-0813">Transport</keyword>
<dbReference type="GO" id="GO:0005886">
    <property type="term" value="C:plasma membrane"/>
    <property type="evidence" value="ECO:0007669"/>
    <property type="project" value="UniProtKB-SubCell"/>
</dbReference>